<organism evidence="1 2">
    <name type="scientific">Halobacterium jilantaiense</name>
    <dbReference type="NCBI Taxonomy" id="355548"/>
    <lineage>
        <taxon>Archaea</taxon>
        <taxon>Methanobacteriati</taxon>
        <taxon>Methanobacteriota</taxon>
        <taxon>Stenosarchaea group</taxon>
        <taxon>Halobacteria</taxon>
        <taxon>Halobacteriales</taxon>
        <taxon>Halobacteriaceae</taxon>
        <taxon>Halobacterium</taxon>
    </lineage>
</organism>
<dbReference type="Proteomes" id="UP000198518">
    <property type="component" value="Unassembled WGS sequence"/>
</dbReference>
<dbReference type="EMBL" id="FOJA01000001">
    <property type="protein sequence ID" value="SEV89222.1"/>
    <property type="molecule type" value="Genomic_DNA"/>
</dbReference>
<dbReference type="AlphaFoldDB" id="A0A1I0MLJ9"/>
<protein>
    <recommendedName>
        <fullName evidence="3">RNA ligase domain-containing protein</fullName>
    </recommendedName>
</protein>
<accession>A0A1I0MLJ9</accession>
<dbReference type="STRING" id="355548.SAMN04487945_0176"/>
<evidence type="ECO:0000313" key="2">
    <source>
        <dbReference type="Proteomes" id="UP000198518"/>
    </source>
</evidence>
<gene>
    <name evidence="1" type="ORF">SAMN04487945_0176</name>
</gene>
<name>A0A1I0MLJ9_9EURY</name>
<keyword evidence="2" id="KW-1185">Reference proteome</keyword>
<reference evidence="1 2" key="1">
    <citation type="submission" date="2016-10" db="EMBL/GenBank/DDBJ databases">
        <authorList>
            <person name="de Groot N.N."/>
        </authorList>
    </citation>
    <scope>NUCLEOTIDE SEQUENCE [LARGE SCALE GENOMIC DNA]</scope>
    <source>
        <strain evidence="1 2">CGMCC 1.5337</strain>
    </source>
</reference>
<evidence type="ECO:0000313" key="1">
    <source>
        <dbReference type="EMBL" id="SEV89222.1"/>
    </source>
</evidence>
<sequence>MRDFPALPDVADVPESLFDGGHLWVQEWVPGGLLRFRLQPSGLLSFGDDRRAFGDGIPLGYRHAVSHVRESFDRQRLRDALDDVSEAVFFGVATRHEGLDYDWDRTPSFLGVDVWTPDGGFRPPDAAEALFEELGLAPVTAVAKELRADSFDPASYALPESAWRDGEAAGVLVRNKTGDRGRLVRGWERPEAYRGDESDLAAELATDARIEAAAARLERENGAATVDAVTDRVVAVAAREAYARAFDDSLDEAAFRSAVAERVSRALGA</sequence>
<dbReference type="RefSeq" id="WP_089667263.1">
    <property type="nucleotide sequence ID" value="NZ_FOJA01000001.1"/>
</dbReference>
<evidence type="ECO:0008006" key="3">
    <source>
        <dbReference type="Google" id="ProtNLM"/>
    </source>
</evidence>
<proteinExistence type="predicted"/>
<dbReference type="OrthoDB" id="326212at2157"/>